<keyword evidence="1 2" id="KW-0597">Phosphoprotein</keyword>
<accession>A0A1J7BDW2</accession>
<evidence type="ECO:0000259" key="3">
    <source>
        <dbReference type="PROSITE" id="PS50110"/>
    </source>
</evidence>
<reference evidence="4 5" key="1">
    <citation type="submission" date="2016-10" db="EMBL/GenBank/DDBJ databases">
        <title>Genome sequence of Streptomyces gilvigriseus MUSC 26.</title>
        <authorList>
            <person name="Lee L.-H."/>
            <person name="Ser H.-L."/>
        </authorList>
    </citation>
    <scope>NUCLEOTIDE SEQUENCE [LARGE SCALE GENOMIC DNA]</scope>
    <source>
        <strain evidence="4 5">MUSC 26</strain>
    </source>
</reference>
<evidence type="ECO:0000256" key="1">
    <source>
        <dbReference type="ARBA" id="ARBA00022553"/>
    </source>
</evidence>
<dbReference type="InterPro" id="IPR001789">
    <property type="entry name" value="Sig_transdc_resp-reg_receiver"/>
</dbReference>
<dbReference type="AlphaFoldDB" id="A0A1J7BDW2"/>
<dbReference type="InterPro" id="IPR050595">
    <property type="entry name" value="Bact_response_regulator"/>
</dbReference>
<dbReference type="Proteomes" id="UP000243342">
    <property type="component" value="Unassembled WGS sequence"/>
</dbReference>
<dbReference type="GO" id="GO:0000160">
    <property type="term" value="P:phosphorelay signal transduction system"/>
    <property type="evidence" value="ECO:0007669"/>
    <property type="project" value="InterPro"/>
</dbReference>
<dbReference type="PROSITE" id="PS50110">
    <property type="entry name" value="RESPONSE_REGULATORY"/>
    <property type="match status" value="1"/>
</dbReference>
<evidence type="ECO:0000256" key="2">
    <source>
        <dbReference type="PROSITE-ProRule" id="PRU00169"/>
    </source>
</evidence>
<protein>
    <recommendedName>
        <fullName evidence="3">Response regulatory domain-containing protein</fullName>
    </recommendedName>
</protein>
<name>A0A1J7BDW2_9ACTN</name>
<feature type="modified residue" description="4-aspartylphosphate" evidence="2">
    <location>
        <position position="60"/>
    </location>
</feature>
<dbReference type="SMART" id="SM00448">
    <property type="entry name" value="REC"/>
    <property type="match status" value="1"/>
</dbReference>
<keyword evidence="5" id="KW-1185">Reference proteome</keyword>
<gene>
    <name evidence="4" type="ORF">BIV57_14290</name>
</gene>
<dbReference type="Pfam" id="PF00072">
    <property type="entry name" value="Response_reg"/>
    <property type="match status" value="1"/>
</dbReference>
<evidence type="ECO:0000313" key="4">
    <source>
        <dbReference type="EMBL" id="OIV36830.1"/>
    </source>
</evidence>
<feature type="domain" description="Response regulatory" evidence="3">
    <location>
        <begin position="11"/>
        <end position="120"/>
    </location>
</feature>
<dbReference type="EMBL" id="MLCF01000074">
    <property type="protein sequence ID" value="OIV36830.1"/>
    <property type="molecule type" value="Genomic_DNA"/>
</dbReference>
<dbReference type="PANTHER" id="PTHR44591">
    <property type="entry name" value="STRESS RESPONSE REGULATOR PROTEIN 1"/>
    <property type="match status" value="1"/>
</dbReference>
<comment type="caution">
    <text evidence="4">The sequence shown here is derived from an EMBL/GenBank/DDBJ whole genome shotgun (WGS) entry which is preliminary data.</text>
</comment>
<dbReference type="STRING" id="1428644.BIV57_14290"/>
<proteinExistence type="predicted"/>
<dbReference type="InterPro" id="IPR011006">
    <property type="entry name" value="CheY-like_superfamily"/>
</dbReference>
<dbReference type="Gene3D" id="3.40.50.2300">
    <property type="match status" value="1"/>
</dbReference>
<dbReference type="PANTHER" id="PTHR44591:SF18">
    <property type="entry name" value="REGULATORY PROTEIN"/>
    <property type="match status" value="1"/>
</dbReference>
<sequence>MDERRGDGSGWVLVVDDDPAARDLIRVNLELDGFRVATARDGAECLEVVHRVRPHVVTLDAEMPRLGGAATAEALRADPRTRGIPLALITAGGDTRAPVDGWLAKPFDPAALVRLVRTLRSAARAPIPGDGVFSPTLAP</sequence>
<organism evidence="4 5">
    <name type="scientific">Mangrovactinospora gilvigrisea</name>
    <dbReference type="NCBI Taxonomy" id="1428644"/>
    <lineage>
        <taxon>Bacteria</taxon>
        <taxon>Bacillati</taxon>
        <taxon>Actinomycetota</taxon>
        <taxon>Actinomycetes</taxon>
        <taxon>Kitasatosporales</taxon>
        <taxon>Streptomycetaceae</taxon>
        <taxon>Mangrovactinospora</taxon>
    </lineage>
</organism>
<evidence type="ECO:0000313" key="5">
    <source>
        <dbReference type="Proteomes" id="UP000243342"/>
    </source>
</evidence>
<dbReference type="SUPFAM" id="SSF52172">
    <property type="entry name" value="CheY-like"/>
    <property type="match status" value="1"/>
</dbReference>